<comment type="caution">
    <text evidence="1">The sequence shown here is derived from an EMBL/GenBank/DDBJ whole genome shotgun (WGS) entry which is preliminary data.</text>
</comment>
<sequence length="205" mass="22962">MAKQYLVIDAWIREAQEAAKLVEEIDARVQNKNLEKSQEQQLLQQRLGDEIARSKLLEVGIKIDRLESLLHNPPSKPILTNEDLESRWKMVSDIKLRTRALAISLYAMPLTNNQGDLPATDAKATSSKANSNDHGQMKASFANNESEQLKPLVSEDAIRSNTRMQINLHSFHISMSLLRKVCWTICIILGAAACLFVLAILCAVI</sequence>
<dbReference type="EMBL" id="CM051397">
    <property type="protein sequence ID" value="KAJ4719625.1"/>
    <property type="molecule type" value="Genomic_DNA"/>
</dbReference>
<evidence type="ECO:0000313" key="2">
    <source>
        <dbReference type="Proteomes" id="UP001164539"/>
    </source>
</evidence>
<evidence type="ECO:0000313" key="1">
    <source>
        <dbReference type="EMBL" id="KAJ4719625.1"/>
    </source>
</evidence>
<gene>
    <name evidence="1" type="ORF">OWV82_007573</name>
</gene>
<accession>A0ACC1YAN1</accession>
<organism evidence="1 2">
    <name type="scientific">Melia azedarach</name>
    <name type="common">Chinaberry tree</name>
    <dbReference type="NCBI Taxonomy" id="155640"/>
    <lineage>
        <taxon>Eukaryota</taxon>
        <taxon>Viridiplantae</taxon>
        <taxon>Streptophyta</taxon>
        <taxon>Embryophyta</taxon>
        <taxon>Tracheophyta</taxon>
        <taxon>Spermatophyta</taxon>
        <taxon>Magnoliopsida</taxon>
        <taxon>eudicotyledons</taxon>
        <taxon>Gunneridae</taxon>
        <taxon>Pentapetalae</taxon>
        <taxon>rosids</taxon>
        <taxon>malvids</taxon>
        <taxon>Sapindales</taxon>
        <taxon>Meliaceae</taxon>
        <taxon>Melia</taxon>
    </lineage>
</organism>
<keyword evidence="2" id="KW-1185">Reference proteome</keyword>
<dbReference type="Proteomes" id="UP001164539">
    <property type="component" value="Chromosome 4"/>
</dbReference>
<name>A0ACC1YAN1_MELAZ</name>
<protein>
    <submittedName>
        <fullName evidence="1">Syntaxin-52-like protein</fullName>
    </submittedName>
</protein>
<proteinExistence type="predicted"/>
<reference evidence="1 2" key="1">
    <citation type="journal article" date="2023" name="Science">
        <title>Complex scaffold remodeling in plant triterpene biosynthesis.</title>
        <authorList>
            <person name="De La Pena R."/>
            <person name="Hodgson H."/>
            <person name="Liu J.C."/>
            <person name="Stephenson M.J."/>
            <person name="Martin A.C."/>
            <person name="Owen C."/>
            <person name="Harkess A."/>
            <person name="Leebens-Mack J."/>
            <person name="Jimenez L.E."/>
            <person name="Osbourn A."/>
            <person name="Sattely E.S."/>
        </authorList>
    </citation>
    <scope>NUCLEOTIDE SEQUENCE [LARGE SCALE GENOMIC DNA]</scope>
    <source>
        <strain evidence="2">cv. JPN11</strain>
        <tissue evidence="1">Leaf</tissue>
    </source>
</reference>